<dbReference type="Proteomes" id="UP000694892">
    <property type="component" value="Chromosome 5S"/>
</dbReference>
<protein>
    <submittedName>
        <fullName evidence="2">Uncharacterized protein</fullName>
    </submittedName>
</protein>
<evidence type="ECO:0000256" key="1">
    <source>
        <dbReference type="SAM" id="Phobius"/>
    </source>
</evidence>
<evidence type="ECO:0000313" key="2">
    <source>
        <dbReference type="EMBL" id="OCT77733.1"/>
    </source>
</evidence>
<dbReference type="AlphaFoldDB" id="A0A974HH78"/>
<proteinExistence type="predicted"/>
<evidence type="ECO:0000313" key="3">
    <source>
        <dbReference type="Proteomes" id="UP000694892"/>
    </source>
</evidence>
<reference evidence="3" key="1">
    <citation type="journal article" date="2016" name="Nature">
        <title>Genome evolution in the allotetraploid frog Xenopus laevis.</title>
        <authorList>
            <person name="Session A.M."/>
            <person name="Uno Y."/>
            <person name="Kwon T."/>
            <person name="Chapman J.A."/>
            <person name="Toyoda A."/>
            <person name="Takahashi S."/>
            <person name="Fukui A."/>
            <person name="Hikosaka A."/>
            <person name="Suzuki A."/>
            <person name="Kondo M."/>
            <person name="van Heeringen S.J."/>
            <person name="Quigley I."/>
            <person name="Heinz S."/>
            <person name="Ogino H."/>
            <person name="Ochi H."/>
            <person name="Hellsten U."/>
            <person name="Lyons J.B."/>
            <person name="Simakov O."/>
            <person name="Putnam N."/>
            <person name="Stites J."/>
            <person name="Kuroki Y."/>
            <person name="Tanaka T."/>
            <person name="Michiue T."/>
            <person name="Watanabe M."/>
            <person name="Bogdanovic O."/>
            <person name="Lister R."/>
            <person name="Georgiou G."/>
            <person name="Paranjpe S.S."/>
            <person name="van Kruijsbergen I."/>
            <person name="Shu S."/>
            <person name="Carlson J."/>
            <person name="Kinoshita T."/>
            <person name="Ohta Y."/>
            <person name="Mawaribuchi S."/>
            <person name="Jenkins J."/>
            <person name="Grimwood J."/>
            <person name="Schmutz J."/>
            <person name="Mitros T."/>
            <person name="Mozaffari S.V."/>
            <person name="Suzuki Y."/>
            <person name="Haramoto Y."/>
            <person name="Yamamoto T.S."/>
            <person name="Takagi C."/>
            <person name="Heald R."/>
            <person name="Miller K."/>
            <person name="Haudenschild C."/>
            <person name="Kitzman J."/>
            <person name="Nakayama T."/>
            <person name="Izutsu Y."/>
            <person name="Robert J."/>
            <person name="Fortriede J."/>
            <person name="Burns K."/>
            <person name="Lotay V."/>
            <person name="Karimi K."/>
            <person name="Yasuoka Y."/>
            <person name="Dichmann D.S."/>
            <person name="Flajnik M.F."/>
            <person name="Houston D.W."/>
            <person name="Shendure J."/>
            <person name="DuPasquier L."/>
            <person name="Vize P.D."/>
            <person name="Zorn A.M."/>
            <person name="Ito M."/>
            <person name="Marcotte E.M."/>
            <person name="Wallingford J.B."/>
            <person name="Ito Y."/>
            <person name="Asashima M."/>
            <person name="Ueno N."/>
            <person name="Matsuda Y."/>
            <person name="Veenstra G.J."/>
            <person name="Fujiyama A."/>
            <person name="Harland R.M."/>
            <person name="Taira M."/>
            <person name="Rokhsar D.S."/>
        </authorList>
    </citation>
    <scope>NUCLEOTIDE SEQUENCE [LARGE SCALE GENOMIC DNA]</scope>
    <source>
        <strain evidence="3">J</strain>
    </source>
</reference>
<sequence>MWGTSCVLLWIMEACSDCVCLCVIVIVCKWLFYCLKRSPDTFILYISLLILRDIIKISDCQDKSVISYWAVQHNTHVYIPLIAVFYIAAVNIMRHYSGRVPGIRQRNHCTNQLLLMYCLYVTCSLCL</sequence>
<keyword evidence="1" id="KW-0812">Transmembrane</keyword>
<name>A0A974HH78_XENLA</name>
<feature type="transmembrane region" description="Helical" evidence="1">
    <location>
        <begin position="7"/>
        <end position="32"/>
    </location>
</feature>
<dbReference type="EMBL" id="CM004475">
    <property type="protein sequence ID" value="OCT77733.1"/>
    <property type="molecule type" value="Genomic_DNA"/>
</dbReference>
<gene>
    <name evidence="2" type="ORF">XELAEV_18028828mg</name>
</gene>
<accession>A0A974HH78</accession>
<keyword evidence="1" id="KW-1133">Transmembrane helix</keyword>
<keyword evidence="1" id="KW-0472">Membrane</keyword>
<feature type="transmembrane region" description="Helical" evidence="1">
    <location>
        <begin position="77"/>
        <end position="96"/>
    </location>
</feature>
<organism evidence="2 3">
    <name type="scientific">Xenopus laevis</name>
    <name type="common">African clawed frog</name>
    <dbReference type="NCBI Taxonomy" id="8355"/>
    <lineage>
        <taxon>Eukaryota</taxon>
        <taxon>Metazoa</taxon>
        <taxon>Chordata</taxon>
        <taxon>Craniata</taxon>
        <taxon>Vertebrata</taxon>
        <taxon>Euteleostomi</taxon>
        <taxon>Amphibia</taxon>
        <taxon>Batrachia</taxon>
        <taxon>Anura</taxon>
        <taxon>Pipoidea</taxon>
        <taxon>Pipidae</taxon>
        <taxon>Xenopodinae</taxon>
        <taxon>Xenopus</taxon>
        <taxon>Xenopus</taxon>
    </lineage>
</organism>